<feature type="transmembrane region" description="Helical" evidence="1">
    <location>
        <begin position="145"/>
        <end position="166"/>
    </location>
</feature>
<evidence type="ECO:0000313" key="2">
    <source>
        <dbReference type="EMBL" id="SPU37941.1"/>
    </source>
</evidence>
<dbReference type="EMBL" id="UAQE01000004">
    <property type="protein sequence ID" value="SPU37941.1"/>
    <property type="molecule type" value="Genomic_DNA"/>
</dbReference>
<dbReference type="AlphaFoldDB" id="A0A2X1B827"/>
<name>A0A2X1B827_9BACI</name>
<accession>A0A2X1B827</accession>
<sequence length="176" mass="19149">MFKKRIKTEVVPAHEYTDYSDRFEGDEKYATLKHVAIAAAIPSTVAIGTGLFMFNKFNDTYSSTVIPVNAPVQQVMEPVVAQIPSTIHVNTIAEPTGIIAEKSLEILATALDPVVQILVAISFPIASVIMVGACFFFMLGNSEKAWSMIMNAGLGYVLINLSPLFLQILKQIGEAI</sequence>
<keyword evidence="1" id="KW-1133">Transmembrane helix</keyword>
<dbReference type="STRING" id="1421.A2J09_11185"/>
<feature type="transmembrane region" description="Helical" evidence="1">
    <location>
        <begin position="117"/>
        <end position="139"/>
    </location>
</feature>
<protein>
    <submittedName>
        <fullName evidence="2">Uncharacterized protein</fullName>
    </submittedName>
</protein>
<evidence type="ECO:0000256" key="1">
    <source>
        <dbReference type="SAM" id="Phobius"/>
    </source>
</evidence>
<dbReference type="Proteomes" id="UP000251431">
    <property type="component" value="Unassembled WGS sequence"/>
</dbReference>
<dbReference type="RefSeq" id="WP_112118151.1">
    <property type="nucleotide sequence ID" value="NZ_UAQE01000004.1"/>
</dbReference>
<organism evidence="2 3">
    <name type="scientific">Lysinibacillus capsici</name>
    <dbReference type="NCBI Taxonomy" id="2115968"/>
    <lineage>
        <taxon>Bacteria</taxon>
        <taxon>Bacillati</taxon>
        <taxon>Bacillota</taxon>
        <taxon>Bacilli</taxon>
        <taxon>Bacillales</taxon>
        <taxon>Bacillaceae</taxon>
        <taxon>Lysinibacillus</taxon>
    </lineage>
</organism>
<reference evidence="2 3" key="1">
    <citation type="submission" date="2018-06" db="EMBL/GenBank/DDBJ databases">
        <authorList>
            <consortium name="Pathogen Informatics"/>
            <person name="Doyle S."/>
        </authorList>
    </citation>
    <scope>NUCLEOTIDE SEQUENCE [LARGE SCALE GENOMIC DNA]</scope>
    <source>
        <strain evidence="2 3">NCTC7582</strain>
    </source>
</reference>
<gene>
    <name evidence="2" type="ORF">NCTC7582_03885</name>
</gene>
<keyword evidence="1" id="KW-0472">Membrane</keyword>
<keyword evidence="1" id="KW-0812">Transmembrane</keyword>
<proteinExistence type="predicted"/>
<evidence type="ECO:0000313" key="3">
    <source>
        <dbReference type="Proteomes" id="UP000251431"/>
    </source>
</evidence>